<dbReference type="PANTHER" id="PTHR38813:SF1">
    <property type="entry name" value="TOXIN RELE1-RELATED"/>
    <property type="match status" value="1"/>
</dbReference>
<dbReference type="PANTHER" id="PTHR38813">
    <property type="match status" value="1"/>
</dbReference>
<sequence>MKINIRKSAIKDLKKISLNDRQKIHSKILILSKFPNISNVKKLTNFEPAYRLRVGSYRILFDVSETTIEIGRVLHRKDSYK</sequence>
<evidence type="ECO:0000313" key="3">
    <source>
        <dbReference type="Proteomes" id="UP000287853"/>
    </source>
</evidence>
<gene>
    <name evidence="2" type="ORF">H206_03537</name>
</gene>
<proteinExistence type="predicted"/>
<evidence type="ECO:0000256" key="1">
    <source>
        <dbReference type="ARBA" id="ARBA00022649"/>
    </source>
</evidence>
<dbReference type="Pfam" id="PF05016">
    <property type="entry name" value="ParE_toxin"/>
    <property type="match status" value="1"/>
</dbReference>
<dbReference type="InterPro" id="IPR035093">
    <property type="entry name" value="RelE/ParE_toxin_dom_sf"/>
</dbReference>
<evidence type="ECO:0000313" key="2">
    <source>
        <dbReference type="EMBL" id="RWX46860.1"/>
    </source>
</evidence>
<dbReference type="EMBL" id="MTKO01000048">
    <property type="protein sequence ID" value="RWX46860.1"/>
    <property type="molecule type" value="Genomic_DNA"/>
</dbReference>
<protein>
    <submittedName>
        <fullName evidence="2">mRNA interferase RelE/StbE</fullName>
    </submittedName>
</protein>
<dbReference type="InterPro" id="IPR007712">
    <property type="entry name" value="RelE/ParE_toxin"/>
</dbReference>
<keyword evidence="3" id="KW-1185">Reference proteome</keyword>
<accession>A0A3S3R8M4</accession>
<organism evidence="2 3">
    <name type="scientific">Candidatus Electrothrix aarhusensis</name>
    <dbReference type="NCBI Taxonomy" id="1859131"/>
    <lineage>
        <taxon>Bacteria</taxon>
        <taxon>Pseudomonadati</taxon>
        <taxon>Thermodesulfobacteriota</taxon>
        <taxon>Desulfobulbia</taxon>
        <taxon>Desulfobulbales</taxon>
        <taxon>Desulfobulbaceae</taxon>
        <taxon>Candidatus Electrothrix</taxon>
    </lineage>
</organism>
<reference evidence="2 3" key="1">
    <citation type="submission" date="2017-01" db="EMBL/GenBank/DDBJ databases">
        <title>The cable genome- insights into the physiology and evolution of filamentous bacteria capable of sulfide oxidation via long distance electron transfer.</title>
        <authorList>
            <person name="Schreiber L."/>
            <person name="Bjerg J.T."/>
            <person name="Boggild A."/>
            <person name="Van De Vossenberg J."/>
            <person name="Meysman F."/>
            <person name="Nielsen L.P."/>
            <person name="Schramm A."/>
            <person name="Kjeldsen K.U."/>
        </authorList>
    </citation>
    <scope>NUCLEOTIDE SEQUENCE [LARGE SCALE GENOMIC DNA]</scope>
    <source>
        <strain evidence="2">MCF</strain>
    </source>
</reference>
<dbReference type="Gene3D" id="3.30.2310.20">
    <property type="entry name" value="RelE-like"/>
    <property type="match status" value="1"/>
</dbReference>
<dbReference type="InterPro" id="IPR052747">
    <property type="entry name" value="TA_system_RelE_toxin"/>
</dbReference>
<dbReference type="SUPFAM" id="SSF143011">
    <property type="entry name" value="RelE-like"/>
    <property type="match status" value="1"/>
</dbReference>
<name>A0A3S3R8M4_9BACT</name>
<dbReference type="AlphaFoldDB" id="A0A3S3R8M4"/>
<keyword evidence="1" id="KW-1277">Toxin-antitoxin system</keyword>
<comment type="caution">
    <text evidence="2">The sequence shown here is derived from an EMBL/GenBank/DDBJ whole genome shotgun (WGS) entry which is preliminary data.</text>
</comment>
<dbReference type="Proteomes" id="UP000287853">
    <property type="component" value="Unassembled WGS sequence"/>
</dbReference>